<organism evidence="1">
    <name type="scientific">marine sediment metagenome</name>
    <dbReference type="NCBI Taxonomy" id="412755"/>
    <lineage>
        <taxon>unclassified sequences</taxon>
        <taxon>metagenomes</taxon>
        <taxon>ecological metagenomes</taxon>
    </lineage>
</organism>
<evidence type="ECO:0000313" key="1">
    <source>
        <dbReference type="EMBL" id="GAG39002.1"/>
    </source>
</evidence>
<proteinExistence type="predicted"/>
<sequence length="55" mass="5829">LSSDNKKILTMEWMAEGLTLCFLGVLVALATAMLGPGVAGTRLVARAVLENRLGR</sequence>
<feature type="non-terminal residue" evidence="1">
    <location>
        <position position="1"/>
    </location>
</feature>
<name>X0XUT9_9ZZZZ</name>
<reference evidence="1" key="1">
    <citation type="journal article" date="2014" name="Front. Microbiol.">
        <title>High frequency of phylogenetically diverse reductive dehalogenase-homologous genes in deep subseafloor sedimentary metagenomes.</title>
        <authorList>
            <person name="Kawai M."/>
            <person name="Futagami T."/>
            <person name="Toyoda A."/>
            <person name="Takaki Y."/>
            <person name="Nishi S."/>
            <person name="Hori S."/>
            <person name="Arai W."/>
            <person name="Tsubouchi T."/>
            <person name="Morono Y."/>
            <person name="Uchiyama I."/>
            <person name="Ito T."/>
            <person name="Fujiyama A."/>
            <person name="Inagaki F."/>
            <person name="Takami H."/>
        </authorList>
    </citation>
    <scope>NUCLEOTIDE SEQUENCE</scope>
    <source>
        <strain evidence="1">Expedition CK06-06</strain>
    </source>
</reference>
<gene>
    <name evidence="1" type="ORF">S01H1_71125</name>
</gene>
<accession>X0XUT9</accession>
<dbReference type="AlphaFoldDB" id="X0XUT9"/>
<comment type="caution">
    <text evidence="1">The sequence shown here is derived from an EMBL/GenBank/DDBJ whole genome shotgun (WGS) entry which is preliminary data.</text>
</comment>
<dbReference type="EMBL" id="BARS01047343">
    <property type="protein sequence ID" value="GAG39002.1"/>
    <property type="molecule type" value="Genomic_DNA"/>
</dbReference>
<protein>
    <submittedName>
        <fullName evidence="1">Uncharacterized protein</fullName>
    </submittedName>
</protein>